<dbReference type="Proteomes" id="UP000180246">
    <property type="component" value="Unassembled WGS sequence"/>
</dbReference>
<keyword evidence="5" id="KW-0812">Transmembrane</keyword>
<dbReference type="PANTHER" id="PTHR14226:SF78">
    <property type="entry name" value="SLR0060 PROTEIN"/>
    <property type="match status" value="1"/>
</dbReference>
<feature type="active site" description="Nucleophile" evidence="4">
    <location>
        <position position="121"/>
    </location>
</feature>
<dbReference type="PROSITE" id="PS51257">
    <property type="entry name" value="PROKAR_LIPOPROTEIN"/>
    <property type="match status" value="1"/>
</dbReference>
<dbReference type="InterPro" id="IPR050301">
    <property type="entry name" value="NTE"/>
</dbReference>
<evidence type="ECO:0000256" key="2">
    <source>
        <dbReference type="ARBA" id="ARBA00022963"/>
    </source>
</evidence>
<accession>A0A1S2NEP5</accession>
<gene>
    <name evidence="7" type="ORF">LO55_378</name>
</gene>
<reference evidence="7 8" key="1">
    <citation type="submission" date="2014-10" db="EMBL/GenBank/DDBJ databases">
        <authorList>
            <person name="Seo M.-J."/>
            <person name="Seok Y.J."/>
            <person name="Cha I.-T."/>
        </authorList>
    </citation>
    <scope>NUCLEOTIDE SEQUENCE [LARGE SCALE GENOMIC DNA]</scope>
    <source>
        <strain evidence="7 8">NEU</strain>
    </source>
</reference>
<evidence type="ECO:0000256" key="3">
    <source>
        <dbReference type="ARBA" id="ARBA00023098"/>
    </source>
</evidence>
<dbReference type="GO" id="GO:0016787">
    <property type="term" value="F:hydrolase activity"/>
    <property type="evidence" value="ECO:0007669"/>
    <property type="project" value="UniProtKB-UniRule"/>
</dbReference>
<dbReference type="PROSITE" id="PS51635">
    <property type="entry name" value="PNPLA"/>
    <property type="match status" value="1"/>
</dbReference>
<comment type="caution">
    <text evidence="4">Lacks conserved residue(s) required for the propagation of feature annotation.</text>
</comment>
<evidence type="ECO:0000256" key="1">
    <source>
        <dbReference type="ARBA" id="ARBA00022801"/>
    </source>
</evidence>
<keyword evidence="1 4" id="KW-0378">Hydrolase</keyword>
<evidence type="ECO:0000256" key="4">
    <source>
        <dbReference type="PROSITE-ProRule" id="PRU01161"/>
    </source>
</evidence>
<proteinExistence type="predicted"/>
<sequence>MFIKNQNPFRALWRCIAVSFVMLLTGCAITPSIPANSYANKLYPYERSEYFWIDQSVTRASFEEINVLSKTDDTTSRLEQPFIGVALSGGGSRAAFFSLAVLKELEQEGILKHVTAISTVSGGSITGAHFALNYTKFGSNYWSFAHKEMLKSFRDRWIGRYFLPWNVGWSLISDYDRTDVLAKVYDNNLFHGATFGDFGTSGPNRPAILINAAKVNNPPFNSSLLSSRLNQGSSSRFSGFTFTMESFSALGSDLSKYPVANAVAASSAFPLVFNPLTLAQFPPNTLETFVSRKKMKPVPMGYLHLIDGGVADNLGVDALITSAQHHFQKRYLLNGDMTNSCLLILVDSDVDRRSFQEGLRRDLRKSMRDYLVDDSAVYAFDTLFARRREETLKSLGINLSQRDGFEYRRAVSEHEVDLGENGWSGTPGALLTNVDQNKSVKSVKCAIWHISLNEIYGLNKKGSLAENQTLDYQNKLWAVANSIKTDLKLTGVGKCSPEFIADRISDSARLLVREDLLSRKTVCEWFGNNKAGTPNICNPPNPVSKRSQFDIYPMNASNNSPATLVTCEQPLEAMQ</sequence>
<dbReference type="AlphaFoldDB" id="A0A1S2NEP5"/>
<evidence type="ECO:0000313" key="8">
    <source>
        <dbReference type="Proteomes" id="UP000180246"/>
    </source>
</evidence>
<keyword evidence="5" id="KW-1133">Transmembrane helix</keyword>
<organism evidence="7 8">
    <name type="scientific">Massilia timonae</name>
    <dbReference type="NCBI Taxonomy" id="47229"/>
    <lineage>
        <taxon>Bacteria</taxon>
        <taxon>Pseudomonadati</taxon>
        <taxon>Pseudomonadota</taxon>
        <taxon>Betaproteobacteria</taxon>
        <taxon>Burkholderiales</taxon>
        <taxon>Oxalobacteraceae</taxon>
        <taxon>Telluria group</taxon>
        <taxon>Massilia</taxon>
    </lineage>
</organism>
<feature type="active site" description="Proton acceptor" evidence="4">
    <location>
        <position position="307"/>
    </location>
</feature>
<dbReference type="InterPro" id="IPR002641">
    <property type="entry name" value="PNPLA_dom"/>
</dbReference>
<evidence type="ECO:0000256" key="5">
    <source>
        <dbReference type="SAM" id="Phobius"/>
    </source>
</evidence>
<feature type="short sequence motif" description="DGA/G" evidence="4">
    <location>
        <begin position="307"/>
        <end position="309"/>
    </location>
</feature>
<dbReference type="PANTHER" id="PTHR14226">
    <property type="entry name" value="NEUROPATHY TARGET ESTERASE/SWISS CHEESE D.MELANOGASTER"/>
    <property type="match status" value="1"/>
</dbReference>
<keyword evidence="3 4" id="KW-0443">Lipid metabolism</keyword>
<feature type="transmembrane region" description="Helical" evidence="5">
    <location>
        <begin position="12"/>
        <end position="33"/>
    </location>
</feature>
<dbReference type="EMBL" id="JRYB01000001">
    <property type="protein sequence ID" value="OIJ43566.1"/>
    <property type="molecule type" value="Genomic_DNA"/>
</dbReference>
<name>A0A1S2NEP5_9BURK</name>
<comment type="caution">
    <text evidence="7">The sequence shown here is derived from an EMBL/GenBank/DDBJ whole genome shotgun (WGS) entry which is preliminary data.</text>
</comment>
<dbReference type="Pfam" id="PF01734">
    <property type="entry name" value="Patatin"/>
    <property type="match status" value="1"/>
</dbReference>
<evidence type="ECO:0000259" key="6">
    <source>
        <dbReference type="PROSITE" id="PS51635"/>
    </source>
</evidence>
<keyword evidence="2 4" id="KW-0442">Lipid degradation</keyword>
<dbReference type="SUPFAM" id="SSF52151">
    <property type="entry name" value="FabD/lysophospholipase-like"/>
    <property type="match status" value="1"/>
</dbReference>
<evidence type="ECO:0000313" key="7">
    <source>
        <dbReference type="EMBL" id="OIJ43566.1"/>
    </source>
</evidence>
<feature type="domain" description="PNPLA" evidence="6">
    <location>
        <begin position="86"/>
        <end position="320"/>
    </location>
</feature>
<keyword evidence="5" id="KW-0472">Membrane</keyword>
<dbReference type="InterPro" id="IPR016035">
    <property type="entry name" value="Acyl_Trfase/lysoPLipase"/>
</dbReference>
<dbReference type="Gene3D" id="3.40.1090.10">
    <property type="entry name" value="Cytosolic phospholipase A2 catalytic domain"/>
    <property type="match status" value="2"/>
</dbReference>
<protein>
    <submittedName>
        <fullName evidence="7">Patatin-like phospholipase family protein</fullName>
    </submittedName>
</protein>
<dbReference type="GO" id="GO:0016042">
    <property type="term" value="P:lipid catabolic process"/>
    <property type="evidence" value="ECO:0007669"/>
    <property type="project" value="UniProtKB-UniRule"/>
</dbReference>